<gene>
    <name evidence="2" type="ORF">NCTC11842_04759</name>
</gene>
<protein>
    <submittedName>
        <fullName evidence="2">Allergen V5/Tpx-1 family protein</fullName>
    </submittedName>
</protein>
<name>A0A2X2F2K5_PSELU</name>
<dbReference type="PANTHER" id="PTHR31157">
    <property type="entry name" value="SCP DOMAIN-CONTAINING PROTEIN"/>
    <property type="match status" value="1"/>
</dbReference>
<dbReference type="Pfam" id="PF00188">
    <property type="entry name" value="CAP"/>
    <property type="match status" value="1"/>
</dbReference>
<dbReference type="EMBL" id="UAUF01000014">
    <property type="protein sequence ID" value="SPZ12950.1"/>
    <property type="molecule type" value="Genomic_DNA"/>
</dbReference>
<dbReference type="AlphaFoldDB" id="A0A2X2F2K5"/>
<dbReference type="InterPro" id="IPR014044">
    <property type="entry name" value="CAP_dom"/>
</dbReference>
<feature type="domain" description="SCP" evidence="1">
    <location>
        <begin position="195"/>
        <end position="322"/>
    </location>
</feature>
<evidence type="ECO:0000259" key="1">
    <source>
        <dbReference type="Pfam" id="PF00188"/>
    </source>
</evidence>
<dbReference type="CDD" id="cd05379">
    <property type="entry name" value="CAP_bacterial"/>
    <property type="match status" value="1"/>
</dbReference>
<sequence>MPYRQIDVSSCLRGDDCSSLEQPLFLSVAVLPMTIMPTSSCSTLRLSTVMGAALLANLSMMPFAQASDSSQLISLINQYRAAPQRCNGQRTAPAGPLAANEKLAQVRLSQGMQLREVLRGAGYQAAQVQAMAISAPAGAEAAMQVLTQSYCKALLDSHYAEVGVSRSGNRWQIVLAQPVLSGNIGDWQSAGKEVLRLVNEARAKPRRCGSQSFKSAKPLTWDAKLANAALAHSREMASLDYFSHAGKDGSQVDKRAQQQGYQWRRIGENIAGGPGSPKQVVSGWLASPGHCSNIMNPDYTQMGTAYAVNPKSSEVIYWTQVFGTPR</sequence>
<accession>A0A2X2F2K5</accession>
<dbReference type="PANTHER" id="PTHR31157:SF1">
    <property type="entry name" value="SCP DOMAIN-CONTAINING PROTEIN"/>
    <property type="match status" value="1"/>
</dbReference>
<reference evidence="2 3" key="1">
    <citation type="submission" date="2018-06" db="EMBL/GenBank/DDBJ databases">
        <authorList>
            <consortium name="Pathogen Informatics"/>
            <person name="Doyle S."/>
        </authorList>
    </citation>
    <scope>NUCLEOTIDE SEQUENCE [LARGE SCALE GENOMIC DNA]</scope>
    <source>
        <strain evidence="2 3">NCTC11842</strain>
    </source>
</reference>
<proteinExistence type="predicted"/>
<evidence type="ECO:0000313" key="2">
    <source>
        <dbReference type="EMBL" id="SPZ12950.1"/>
    </source>
</evidence>
<dbReference type="Proteomes" id="UP000250443">
    <property type="component" value="Unassembled WGS sequence"/>
</dbReference>
<organism evidence="2 3">
    <name type="scientific">Pseudomonas luteola</name>
    <dbReference type="NCBI Taxonomy" id="47886"/>
    <lineage>
        <taxon>Bacteria</taxon>
        <taxon>Pseudomonadati</taxon>
        <taxon>Pseudomonadota</taxon>
        <taxon>Gammaproteobacteria</taxon>
        <taxon>Pseudomonadales</taxon>
        <taxon>Pseudomonadaceae</taxon>
        <taxon>Pseudomonas</taxon>
    </lineage>
</organism>
<evidence type="ECO:0000313" key="3">
    <source>
        <dbReference type="Proteomes" id="UP000250443"/>
    </source>
</evidence>
<dbReference type="Gene3D" id="3.40.33.10">
    <property type="entry name" value="CAP"/>
    <property type="match status" value="1"/>
</dbReference>
<dbReference type="InterPro" id="IPR035940">
    <property type="entry name" value="CAP_sf"/>
</dbReference>
<dbReference type="SUPFAM" id="SSF55797">
    <property type="entry name" value="PR-1-like"/>
    <property type="match status" value="1"/>
</dbReference>